<protein>
    <submittedName>
        <fullName evidence="5">Alpha-amlyase</fullName>
    </submittedName>
</protein>
<dbReference type="SUPFAM" id="SSF51011">
    <property type="entry name" value="Glycosyl hydrolase domain"/>
    <property type="match status" value="1"/>
</dbReference>
<dbReference type="Gene3D" id="3.20.20.80">
    <property type="entry name" value="Glycosidases"/>
    <property type="match status" value="1"/>
</dbReference>
<dbReference type="RefSeq" id="WP_044223561.1">
    <property type="nucleotide sequence ID" value="NZ_JRYR02000001.1"/>
</dbReference>
<proteinExistence type="predicted"/>
<dbReference type="Proteomes" id="UP000179797">
    <property type="component" value="Unassembled WGS sequence"/>
</dbReference>
<gene>
    <name evidence="5" type="ORF">NH26_18915</name>
</gene>
<dbReference type="InterPro" id="IPR006047">
    <property type="entry name" value="GH13_cat_dom"/>
</dbReference>
<dbReference type="Gene3D" id="2.60.40.1180">
    <property type="entry name" value="Golgi alpha-mannosidase II"/>
    <property type="match status" value="1"/>
</dbReference>
<dbReference type="InterPro" id="IPR014756">
    <property type="entry name" value="Ig_E-set"/>
</dbReference>
<evidence type="ECO:0000313" key="5">
    <source>
        <dbReference type="EMBL" id="OHX68270.1"/>
    </source>
</evidence>
<dbReference type="STRING" id="915059.NH26_18915"/>
<dbReference type="SUPFAM" id="SSF51445">
    <property type="entry name" value="(Trans)glycosidases"/>
    <property type="match status" value="1"/>
</dbReference>
<dbReference type="Pfam" id="PF09087">
    <property type="entry name" value="Cyc-maltodext_N"/>
    <property type="match status" value="1"/>
</dbReference>
<dbReference type="Pfam" id="PF10438">
    <property type="entry name" value="Cyc-maltodext_C"/>
    <property type="match status" value="1"/>
</dbReference>
<reference evidence="5 6" key="1">
    <citation type="journal article" date="2012" name="Int. J. Syst. Evol. Microbiol.">
        <title>Flammeovirga pacifica sp. nov., isolated from deep-sea sediment.</title>
        <authorList>
            <person name="Xu H."/>
            <person name="Fu Y."/>
            <person name="Yang N."/>
            <person name="Ding Z."/>
            <person name="Lai Q."/>
            <person name="Zeng R."/>
        </authorList>
    </citation>
    <scope>NUCLEOTIDE SEQUENCE [LARGE SCALE GENOMIC DNA]</scope>
    <source>
        <strain evidence="6">DSM 24597 / LMG 26175 / WPAGA1</strain>
    </source>
</reference>
<dbReference type="OrthoDB" id="9806009at2"/>
<keyword evidence="6" id="KW-1185">Reference proteome</keyword>
<dbReference type="AlphaFoldDB" id="A0A1S1Z4R4"/>
<dbReference type="SMART" id="SM00642">
    <property type="entry name" value="Aamy"/>
    <property type="match status" value="1"/>
</dbReference>
<keyword evidence="2" id="KW-0326">Glycosidase</keyword>
<evidence type="ECO:0000259" key="4">
    <source>
        <dbReference type="SMART" id="SM00642"/>
    </source>
</evidence>
<name>A0A1S1Z4R4_FLAPC</name>
<dbReference type="InterPro" id="IPR019492">
    <property type="entry name" value="Cyclo-malto-dextrinase_C"/>
</dbReference>
<dbReference type="InterPro" id="IPR013783">
    <property type="entry name" value="Ig-like_fold"/>
</dbReference>
<dbReference type="CDD" id="cd11340">
    <property type="entry name" value="AmyAc_bac_CMD_like_3"/>
    <property type="match status" value="1"/>
</dbReference>
<dbReference type="SUPFAM" id="SSF81296">
    <property type="entry name" value="E set domains"/>
    <property type="match status" value="1"/>
</dbReference>
<dbReference type="InterPro" id="IPR017853">
    <property type="entry name" value="GH"/>
</dbReference>
<dbReference type="PANTHER" id="PTHR10357">
    <property type="entry name" value="ALPHA-AMYLASE FAMILY MEMBER"/>
    <property type="match status" value="1"/>
</dbReference>
<keyword evidence="1" id="KW-0378">Hydrolase</keyword>
<dbReference type="Gene3D" id="2.60.40.10">
    <property type="entry name" value="Immunoglobulins"/>
    <property type="match status" value="1"/>
</dbReference>
<comment type="caution">
    <text evidence="5">The sequence shown here is derived from an EMBL/GenBank/DDBJ whole genome shotgun (WGS) entry which is preliminary data.</text>
</comment>
<feature type="chain" id="PRO_5010178402" evidence="3">
    <location>
        <begin position="22"/>
        <end position="624"/>
    </location>
</feature>
<dbReference type="Pfam" id="PF00128">
    <property type="entry name" value="Alpha-amylase"/>
    <property type="match status" value="1"/>
</dbReference>
<accession>A0A1S1Z4R4</accession>
<dbReference type="GO" id="GO:0016798">
    <property type="term" value="F:hydrolase activity, acting on glycosyl bonds"/>
    <property type="evidence" value="ECO:0007669"/>
    <property type="project" value="UniProtKB-KW"/>
</dbReference>
<sequence length="624" mass="71512">MKRTLTLIFGTLLLLANVVSAKSKTTIDRVEPAFWWAGMVNPELQLLIHGNNISDLDASLSYEGVLLDQVIKVESPNYLFLNLTLKEDVKPGKFPIEFKNAKGKVVFTYEYELKQRREGSAQREGFNNKDIMYLITPDRFVNGDESNDTVDSMLEGVDRENKGGRHGGDIQGIIDHLDYIQDLGFTALWINPLLENNMESYSYHGYSTTDYYKIDPRYGSNELYVTLVEEAKKRGIKIIMDQIENHCGLNHWWTKDLPTADWYNYQELKDKPVTSHQRVTLADPYATEGDKRRHADGWFVDTMPDLNQRNSLLATYLIQNSIWWVEYADLGGIRQDTYPYPDAEFMSDWSGKIMAEYPNFNIVGEEWTSNPALVSRWQRGKVNQNGYVSNSPSMMDFPIQESLVNSLNKEKEPYTQAFNGLYEMLSNDFLYPDPFNLVTFPDNHDTPRFWDQVNHNFDYFKTGLVYIYTTRGIPQIYYGTEIVMGNNDPAGDHGLIREDMPGGWAGDKANVFEGKGLTDQQKEAMDLVKKLTNFRKNTTALQDGELKHFSPVNEVYVMFRFDDKTKVMSIFNKNTEETTINLDHYQEVLMGAKKATDVISGKTYDLTSGTIKVPANSGTMLVVE</sequence>
<organism evidence="5 6">
    <name type="scientific">Flammeovirga pacifica</name>
    <dbReference type="NCBI Taxonomy" id="915059"/>
    <lineage>
        <taxon>Bacteria</taxon>
        <taxon>Pseudomonadati</taxon>
        <taxon>Bacteroidota</taxon>
        <taxon>Cytophagia</taxon>
        <taxon>Cytophagales</taxon>
        <taxon>Flammeovirgaceae</taxon>
        <taxon>Flammeovirga</taxon>
    </lineage>
</organism>
<evidence type="ECO:0000256" key="1">
    <source>
        <dbReference type="ARBA" id="ARBA00022801"/>
    </source>
</evidence>
<dbReference type="GO" id="GO:0005975">
    <property type="term" value="P:carbohydrate metabolic process"/>
    <property type="evidence" value="ECO:0007669"/>
    <property type="project" value="InterPro"/>
</dbReference>
<dbReference type="GO" id="GO:0016829">
    <property type="term" value="F:lyase activity"/>
    <property type="evidence" value="ECO:0007669"/>
    <property type="project" value="UniProtKB-KW"/>
</dbReference>
<evidence type="ECO:0000256" key="2">
    <source>
        <dbReference type="ARBA" id="ARBA00023295"/>
    </source>
</evidence>
<dbReference type="InterPro" id="IPR013780">
    <property type="entry name" value="Glyco_hydro_b"/>
</dbReference>
<dbReference type="PANTHER" id="PTHR10357:SF210">
    <property type="entry name" value="MALTODEXTRIN GLUCOSIDASE"/>
    <property type="match status" value="1"/>
</dbReference>
<evidence type="ECO:0000256" key="3">
    <source>
        <dbReference type="SAM" id="SignalP"/>
    </source>
</evidence>
<feature type="signal peptide" evidence="3">
    <location>
        <begin position="1"/>
        <end position="21"/>
    </location>
</feature>
<dbReference type="EMBL" id="JRYR02000001">
    <property type="protein sequence ID" value="OHX68270.1"/>
    <property type="molecule type" value="Genomic_DNA"/>
</dbReference>
<evidence type="ECO:0000313" key="6">
    <source>
        <dbReference type="Proteomes" id="UP000179797"/>
    </source>
</evidence>
<feature type="domain" description="Glycosyl hydrolase family 13 catalytic" evidence="4">
    <location>
        <begin position="134"/>
        <end position="535"/>
    </location>
</feature>
<keyword evidence="3" id="KW-0732">Signal</keyword>
<dbReference type="InterPro" id="IPR015171">
    <property type="entry name" value="Cyc-maltodext_N"/>
</dbReference>